<dbReference type="NCBIfam" id="TIGR02351">
    <property type="entry name" value="thiH"/>
    <property type="match status" value="1"/>
</dbReference>
<protein>
    <submittedName>
        <fullName evidence="8">2-iminoacetate synthase ThiH</fullName>
    </submittedName>
</protein>
<dbReference type="PANTHER" id="PTHR43583">
    <property type="entry name" value="2-IMINOACETATE SYNTHASE"/>
    <property type="match status" value="1"/>
</dbReference>
<dbReference type="PANTHER" id="PTHR43583:SF1">
    <property type="entry name" value="2-IMINOACETATE SYNTHASE"/>
    <property type="match status" value="1"/>
</dbReference>
<keyword evidence="5" id="KW-0408">Iron</keyword>
<dbReference type="InterPro" id="IPR013785">
    <property type="entry name" value="Aldolase_TIM"/>
</dbReference>
<dbReference type="InterPro" id="IPR012726">
    <property type="entry name" value="ThiH"/>
</dbReference>
<dbReference type="SMART" id="SM00876">
    <property type="entry name" value="BATS"/>
    <property type="match status" value="1"/>
</dbReference>
<keyword evidence="3" id="KW-0949">S-adenosyl-L-methionine</keyword>
<sequence>MGFYETCTALQSRPLSTIMANMHARDVEKALLKSHLDEQDYLALLSPAAEPYLEPMAQKAHQLTIQHFGRAILLYAPLYVSDHCVNHCTYCSFSVVHDFPRKQLEPQQLEKEAALLHQAGLRHVLLLSGESPLQASAAYFQRCVRALSTWFPSVSLEVQPLQTAEYEALAKCGVEGLTVYQEVYDPHLYAKLHLKGPKRHYRTRIDTPERACSAGIPSVTIGALLGLGDARTEAFTAGLHARTLQSRYLETAIQMAFPRIRPHLGSFQPAHPVDDRLLTQIMLAYRLFMPASGITLSTRERAALRDQLLPLGVTKMSAASSTAVGGYALASETPGQFEISDTRTVAQVCRAIKEKGYQPVRKDGCNLYPQASP</sequence>
<evidence type="ECO:0000256" key="6">
    <source>
        <dbReference type="ARBA" id="ARBA00023014"/>
    </source>
</evidence>
<dbReference type="PROSITE" id="PS51918">
    <property type="entry name" value="RADICAL_SAM"/>
    <property type="match status" value="1"/>
</dbReference>
<name>A0ABW5R904_9BACL</name>
<dbReference type="SFLD" id="SFLDG01060">
    <property type="entry name" value="BATS_domain_containing"/>
    <property type="match status" value="1"/>
</dbReference>
<dbReference type="Proteomes" id="UP001597497">
    <property type="component" value="Unassembled WGS sequence"/>
</dbReference>
<dbReference type="SFLD" id="SFLDG01081">
    <property type="entry name" value="cleavage_of_the_Ca-Cb_bond_in"/>
    <property type="match status" value="1"/>
</dbReference>
<dbReference type="SUPFAM" id="SSF102114">
    <property type="entry name" value="Radical SAM enzymes"/>
    <property type="match status" value="1"/>
</dbReference>
<reference evidence="9" key="1">
    <citation type="journal article" date="2019" name="Int. J. Syst. Evol. Microbiol.">
        <title>The Global Catalogue of Microorganisms (GCM) 10K type strain sequencing project: providing services to taxonomists for standard genome sequencing and annotation.</title>
        <authorList>
            <consortium name="The Broad Institute Genomics Platform"/>
            <consortium name="The Broad Institute Genome Sequencing Center for Infectious Disease"/>
            <person name="Wu L."/>
            <person name="Ma J."/>
        </authorList>
    </citation>
    <scope>NUCLEOTIDE SEQUENCE [LARGE SCALE GENOMIC DNA]</scope>
    <source>
        <strain evidence="9">KCTC 33676</strain>
    </source>
</reference>
<evidence type="ECO:0000256" key="3">
    <source>
        <dbReference type="ARBA" id="ARBA00022691"/>
    </source>
</evidence>
<dbReference type="EMBL" id="JBHUMM010000010">
    <property type="protein sequence ID" value="MFD2671254.1"/>
    <property type="molecule type" value="Genomic_DNA"/>
</dbReference>
<dbReference type="SFLD" id="SFLDS00029">
    <property type="entry name" value="Radical_SAM"/>
    <property type="match status" value="1"/>
</dbReference>
<evidence type="ECO:0000313" key="8">
    <source>
        <dbReference type="EMBL" id="MFD2671254.1"/>
    </source>
</evidence>
<evidence type="ECO:0000313" key="9">
    <source>
        <dbReference type="Proteomes" id="UP001597497"/>
    </source>
</evidence>
<evidence type="ECO:0000256" key="2">
    <source>
        <dbReference type="ARBA" id="ARBA00022485"/>
    </source>
</evidence>
<keyword evidence="9" id="KW-1185">Reference proteome</keyword>
<evidence type="ECO:0000259" key="7">
    <source>
        <dbReference type="PROSITE" id="PS51918"/>
    </source>
</evidence>
<dbReference type="Gene3D" id="3.20.20.70">
    <property type="entry name" value="Aldolase class I"/>
    <property type="match status" value="1"/>
</dbReference>
<organism evidence="8 9">
    <name type="scientific">Marinicrinis sediminis</name>
    <dbReference type="NCBI Taxonomy" id="1652465"/>
    <lineage>
        <taxon>Bacteria</taxon>
        <taxon>Bacillati</taxon>
        <taxon>Bacillota</taxon>
        <taxon>Bacilli</taxon>
        <taxon>Bacillales</taxon>
        <taxon>Paenibacillaceae</taxon>
    </lineage>
</organism>
<dbReference type="CDD" id="cd01335">
    <property type="entry name" value="Radical_SAM"/>
    <property type="match status" value="1"/>
</dbReference>
<keyword evidence="2" id="KW-0004">4Fe-4S</keyword>
<proteinExistence type="predicted"/>
<dbReference type="InterPro" id="IPR010722">
    <property type="entry name" value="BATS_dom"/>
</dbReference>
<dbReference type="InterPro" id="IPR058240">
    <property type="entry name" value="rSAM_sf"/>
</dbReference>
<feature type="domain" description="Radical SAM core" evidence="7">
    <location>
        <begin position="70"/>
        <end position="307"/>
    </location>
</feature>
<dbReference type="InterPro" id="IPR007197">
    <property type="entry name" value="rSAM"/>
</dbReference>
<dbReference type="RefSeq" id="WP_379928696.1">
    <property type="nucleotide sequence ID" value="NZ_JBHUMM010000010.1"/>
</dbReference>
<accession>A0ABW5R904</accession>
<comment type="cofactor">
    <cofactor evidence="1">
        <name>[4Fe-4S] cluster</name>
        <dbReference type="ChEBI" id="CHEBI:49883"/>
    </cofactor>
</comment>
<keyword evidence="6" id="KW-0411">Iron-sulfur</keyword>
<dbReference type="InterPro" id="IPR034428">
    <property type="entry name" value="ThiH/NoCL/HydG-like"/>
</dbReference>
<evidence type="ECO:0000256" key="1">
    <source>
        <dbReference type="ARBA" id="ARBA00001966"/>
    </source>
</evidence>
<dbReference type="Pfam" id="PF04055">
    <property type="entry name" value="Radical_SAM"/>
    <property type="match status" value="1"/>
</dbReference>
<dbReference type="Pfam" id="PF06968">
    <property type="entry name" value="BATS"/>
    <property type="match status" value="1"/>
</dbReference>
<dbReference type="SFLD" id="SFLDF00301">
    <property type="entry name" value="2-iminoacetate_synthase_(ThiH)"/>
    <property type="match status" value="1"/>
</dbReference>
<evidence type="ECO:0000256" key="4">
    <source>
        <dbReference type="ARBA" id="ARBA00022723"/>
    </source>
</evidence>
<evidence type="ECO:0000256" key="5">
    <source>
        <dbReference type="ARBA" id="ARBA00023004"/>
    </source>
</evidence>
<gene>
    <name evidence="8" type="primary">thiH</name>
    <name evidence="8" type="ORF">ACFSUC_06505</name>
</gene>
<comment type="caution">
    <text evidence="8">The sequence shown here is derived from an EMBL/GenBank/DDBJ whole genome shotgun (WGS) entry which is preliminary data.</text>
</comment>
<keyword evidence="4" id="KW-0479">Metal-binding</keyword>